<dbReference type="Proteomes" id="UP000784294">
    <property type="component" value="Unassembled WGS sequence"/>
</dbReference>
<evidence type="ECO:0000256" key="1">
    <source>
        <dbReference type="SAM" id="MobiDB-lite"/>
    </source>
</evidence>
<feature type="transmembrane region" description="Helical" evidence="2">
    <location>
        <begin position="65"/>
        <end position="86"/>
    </location>
</feature>
<reference evidence="3" key="1">
    <citation type="submission" date="2018-11" db="EMBL/GenBank/DDBJ databases">
        <authorList>
            <consortium name="Pathogen Informatics"/>
        </authorList>
    </citation>
    <scope>NUCLEOTIDE SEQUENCE</scope>
</reference>
<dbReference type="AlphaFoldDB" id="A0A3S5FDW6"/>
<evidence type="ECO:0000313" key="4">
    <source>
        <dbReference type="Proteomes" id="UP000784294"/>
    </source>
</evidence>
<feature type="region of interest" description="Disordered" evidence="1">
    <location>
        <begin position="1"/>
        <end position="28"/>
    </location>
</feature>
<gene>
    <name evidence="3" type="ORF">PXEA_LOCUS14987</name>
</gene>
<keyword evidence="4" id="KW-1185">Reference proteome</keyword>
<dbReference type="OrthoDB" id="203862at2759"/>
<protein>
    <submittedName>
        <fullName evidence="3">Uncharacterized protein</fullName>
    </submittedName>
</protein>
<organism evidence="3 4">
    <name type="scientific">Protopolystoma xenopodis</name>
    <dbReference type="NCBI Taxonomy" id="117903"/>
    <lineage>
        <taxon>Eukaryota</taxon>
        <taxon>Metazoa</taxon>
        <taxon>Spiralia</taxon>
        <taxon>Lophotrochozoa</taxon>
        <taxon>Platyhelminthes</taxon>
        <taxon>Monogenea</taxon>
        <taxon>Polyopisthocotylea</taxon>
        <taxon>Polystomatidea</taxon>
        <taxon>Polystomatidae</taxon>
        <taxon>Protopolystoma</taxon>
    </lineage>
</organism>
<dbReference type="EMBL" id="CAAALY010051898">
    <property type="protein sequence ID" value="VEL21547.1"/>
    <property type="molecule type" value="Genomic_DNA"/>
</dbReference>
<accession>A0A3S5FDW6</accession>
<evidence type="ECO:0000256" key="2">
    <source>
        <dbReference type="SAM" id="Phobius"/>
    </source>
</evidence>
<keyword evidence="2" id="KW-0812">Transmembrane</keyword>
<sequence>MARPLSTDWPAVSRTESPNPQRKYSRRRSQLTFGKWRELTKRESIMQKSLGDRYKENLKRVEGDVFASFCVLYVMAHLIFGFWLYFDVSLLSLVSNLTFEK</sequence>
<evidence type="ECO:0000313" key="3">
    <source>
        <dbReference type="EMBL" id="VEL21547.1"/>
    </source>
</evidence>
<keyword evidence="2" id="KW-1133">Transmembrane helix</keyword>
<proteinExistence type="predicted"/>
<keyword evidence="2" id="KW-0472">Membrane</keyword>
<name>A0A3S5FDW6_9PLAT</name>
<comment type="caution">
    <text evidence="3">The sequence shown here is derived from an EMBL/GenBank/DDBJ whole genome shotgun (WGS) entry which is preliminary data.</text>
</comment>